<keyword evidence="1" id="KW-0175">Coiled coil</keyword>
<dbReference type="PANTHER" id="PTHR23159">
    <property type="entry name" value="CENTROSOMAL PROTEIN 2"/>
    <property type="match status" value="1"/>
</dbReference>
<sequence>MSLSQSDDLFTNVDDYSDTRNLQKQNAELRRMNDQLIKDNKSIKKQFQEATSIKEQMQKIHDTNAQLAMELRKARSEKEEFESRMKCNIESLEKKRAEIEEEKREIENRAQITIEDARRNFAQEKKKLTEQVDALTQKIQELEDALKTHKEEKDVLVNSCHDVLSAAQSYFVIPFKNLEQLSQHLSKLPVAKDQNELCKPNHEINNNNKNLENQTQDLQKKINSLKQKIKAERKARREIEFQNERLAQTTKDLEAKNQDLESKLSELVHKMKSLTSNDQSSFLKCSTLEEQIDRLTSSLEEQRRKARELQLIVDQQRSNGCTSSELNRLQSSLESKNSKIKTLQTTLISLKQQNTMLLSRIKENDKTKETLRSRNQNLQDENLQCTAGIQKLKDDNTKLSNENNLLKEQKETLENKLQVAQSAISQMKSALSEAQCQNDKYQNSLALLEMSLLKQKQELIDIVSERSKCINALQKQNVAMTALQDQLTQATGDLKESQKKIISLTNDLKQNEYLPKMEEIPETSWFCIDFPKELCNRIADETREQTSTTIKLRRILSTIAKYYNSELDNLNNGIKQANQNQNEAALRITHLFSALSPMVKNSPPDYQTFISNPDSEKRLLQSISDLHDSQIDLKVQNIKLTNQMKEMAAKLHTDDVNNVSSALDQLIINYNNLLKELEAEKANEKKLKRALRSLKVNAENEKRQTQNDEKERLATIQSLQNDKKQLQSELTSLNEKIEVMQTHIKEMGKMHSDDISYYQSNLDTNNKYSKQMSDLKSEYDQQLTSKDEYVRKAAKKIEKLESEISQWKRTSELMKNAKIEKDQQYICLVNKMEESSQEYQRLRDAYSGLSEAKEQCEKIIEEIKQKNKNLKNLYEQAKASLDETKEQNKNYSSENMQLAAENQQLKSDLQTLQEEIKREKQLNDAKMKAVNLSNETQRLLDVENAKSKFDEEKRNLFEFVALSFHHLFDAREELNNETFKILIEKASTELQKYIRQDAAVRRLLGIKAYESPEEAISRLLLSMYQH</sequence>
<feature type="coiled-coil region" evidence="1">
    <location>
        <begin position="560"/>
        <end position="587"/>
    </location>
</feature>
<evidence type="ECO:0000313" key="2">
    <source>
        <dbReference type="EMBL" id="KAK8884225.1"/>
    </source>
</evidence>
<evidence type="ECO:0000256" key="1">
    <source>
        <dbReference type="SAM" id="Coils"/>
    </source>
</evidence>
<dbReference type="EMBL" id="JAPFFF010000008">
    <property type="protein sequence ID" value="KAK8884225.1"/>
    <property type="molecule type" value="Genomic_DNA"/>
</dbReference>
<gene>
    <name evidence="2" type="ORF">M9Y10_043331</name>
</gene>
<organism evidence="2 3">
    <name type="scientific">Tritrichomonas musculus</name>
    <dbReference type="NCBI Taxonomy" id="1915356"/>
    <lineage>
        <taxon>Eukaryota</taxon>
        <taxon>Metamonada</taxon>
        <taxon>Parabasalia</taxon>
        <taxon>Tritrichomonadida</taxon>
        <taxon>Tritrichomonadidae</taxon>
        <taxon>Tritrichomonas</taxon>
    </lineage>
</organism>
<accession>A0ABR2K2B2</accession>
<feature type="coiled-coil region" evidence="1">
    <location>
        <begin position="790"/>
        <end position="929"/>
    </location>
</feature>
<reference evidence="2 3" key="1">
    <citation type="submission" date="2024-04" db="EMBL/GenBank/DDBJ databases">
        <title>Tritrichomonas musculus Genome.</title>
        <authorList>
            <person name="Alves-Ferreira E."/>
            <person name="Grigg M."/>
            <person name="Lorenzi H."/>
            <person name="Galac M."/>
        </authorList>
    </citation>
    <scope>NUCLEOTIDE SEQUENCE [LARGE SCALE GENOMIC DNA]</scope>
    <source>
        <strain evidence="2 3">EAF2021</strain>
    </source>
</reference>
<feature type="coiled-coil region" evidence="1">
    <location>
        <begin position="19"/>
        <end position="159"/>
    </location>
</feature>
<feature type="coiled-coil region" evidence="1">
    <location>
        <begin position="656"/>
        <end position="743"/>
    </location>
</feature>
<name>A0ABR2K2B2_9EUKA</name>
<evidence type="ECO:0000313" key="3">
    <source>
        <dbReference type="Proteomes" id="UP001470230"/>
    </source>
</evidence>
<keyword evidence="3" id="KW-1185">Reference proteome</keyword>
<comment type="caution">
    <text evidence="2">The sequence shown here is derived from an EMBL/GenBank/DDBJ whole genome shotgun (WGS) entry which is preliminary data.</text>
</comment>
<dbReference type="Proteomes" id="UP001470230">
    <property type="component" value="Unassembled WGS sequence"/>
</dbReference>
<protein>
    <recommendedName>
        <fullName evidence="4">Viral A-type inclusion protein</fullName>
    </recommendedName>
</protein>
<dbReference type="PANTHER" id="PTHR23159:SF31">
    <property type="entry name" value="CENTROSOME-ASSOCIATED PROTEIN CEP250 ISOFORM X1"/>
    <property type="match status" value="1"/>
</dbReference>
<proteinExistence type="predicted"/>
<feature type="coiled-coil region" evidence="1">
    <location>
        <begin position="201"/>
        <end position="500"/>
    </location>
</feature>
<evidence type="ECO:0008006" key="4">
    <source>
        <dbReference type="Google" id="ProtNLM"/>
    </source>
</evidence>